<dbReference type="PANTHER" id="PTHR43108:SF6">
    <property type="entry name" value="N-SULPHOGLUCOSAMINE SULPHOHYDROLASE"/>
    <property type="match status" value="1"/>
</dbReference>
<feature type="domain" description="N-sulphoglucosamine sulphohydrolase C-terminal" evidence="4">
    <location>
        <begin position="166"/>
        <end position="220"/>
    </location>
</feature>
<reference evidence="5 6" key="1">
    <citation type="journal article" date="2021" name="Elife">
        <title>Chloroplast acquisition without the gene transfer in kleptoplastic sea slugs, Plakobranchus ocellatus.</title>
        <authorList>
            <person name="Maeda T."/>
            <person name="Takahashi S."/>
            <person name="Yoshida T."/>
            <person name="Shimamura S."/>
            <person name="Takaki Y."/>
            <person name="Nagai Y."/>
            <person name="Toyoda A."/>
            <person name="Suzuki Y."/>
            <person name="Arimoto A."/>
            <person name="Ishii H."/>
            <person name="Satoh N."/>
            <person name="Nishiyama T."/>
            <person name="Hasebe M."/>
            <person name="Maruyama T."/>
            <person name="Minagawa J."/>
            <person name="Obokata J."/>
            <person name="Shigenobu S."/>
        </authorList>
    </citation>
    <scope>NUCLEOTIDE SEQUENCE [LARGE SCALE GENOMIC DNA]</scope>
</reference>
<proteinExistence type="inferred from homology"/>
<feature type="domain" description="Sulfatase N-terminal" evidence="3">
    <location>
        <begin position="2"/>
        <end position="75"/>
    </location>
</feature>
<gene>
    <name evidence="5" type="ORF">PoB_003517500</name>
</gene>
<sequence length="261" mass="30647">MEELKASGHLDDTLVMFTADNGIPFPNAKTNLYEPGQGEPMMISSPLHTGSWGKKSDRFGSTMDFTPTILDWFGVKYPSYTLNGVEARLTGKSLLPLLDNPSDPRFDHVFSSHDFHEVTMAYPMRVMRDDQYRLIHNINYRAPYPLATDLYGCPTFQDILYRTTTGQPTHWFKTLDQYYYRDEWELYDLQADPQELNNLAYDVDYQYVFAKMNKTLFSWQEETNDYWRCLPHSILLGSQCHDMHNHKKTYWSDEDQRMVVV</sequence>
<dbReference type="Pfam" id="PF00884">
    <property type="entry name" value="Sulfatase"/>
    <property type="match status" value="1"/>
</dbReference>
<evidence type="ECO:0000256" key="1">
    <source>
        <dbReference type="ARBA" id="ARBA00001913"/>
    </source>
</evidence>
<dbReference type="SUPFAM" id="SSF53649">
    <property type="entry name" value="Alkaline phosphatase-like"/>
    <property type="match status" value="1"/>
</dbReference>
<dbReference type="GO" id="GO:0006027">
    <property type="term" value="P:glycosaminoglycan catabolic process"/>
    <property type="evidence" value="ECO:0007669"/>
    <property type="project" value="TreeGrafter"/>
</dbReference>
<comment type="similarity">
    <text evidence="2">Belongs to the sulfatase family.</text>
</comment>
<keyword evidence="6" id="KW-1185">Reference proteome</keyword>
<dbReference type="InterPro" id="IPR000917">
    <property type="entry name" value="Sulfatase_N"/>
</dbReference>
<accession>A0AAV4AP76</accession>
<evidence type="ECO:0000313" key="5">
    <source>
        <dbReference type="EMBL" id="GFO08670.1"/>
    </source>
</evidence>
<dbReference type="AlphaFoldDB" id="A0AAV4AP76"/>
<dbReference type="Proteomes" id="UP000735302">
    <property type="component" value="Unassembled WGS sequence"/>
</dbReference>
<dbReference type="EMBL" id="BLXT01003974">
    <property type="protein sequence ID" value="GFO08670.1"/>
    <property type="molecule type" value="Genomic_DNA"/>
</dbReference>
<evidence type="ECO:0000313" key="6">
    <source>
        <dbReference type="Proteomes" id="UP000735302"/>
    </source>
</evidence>
<dbReference type="Pfam" id="PF16347">
    <property type="entry name" value="SGSH_C"/>
    <property type="match status" value="1"/>
</dbReference>
<dbReference type="GO" id="GO:0016250">
    <property type="term" value="F:N-sulfoglucosamine sulfohydrolase activity"/>
    <property type="evidence" value="ECO:0007669"/>
    <property type="project" value="TreeGrafter"/>
</dbReference>
<organism evidence="5 6">
    <name type="scientific">Plakobranchus ocellatus</name>
    <dbReference type="NCBI Taxonomy" id="259542"/>
    <lineage>
        <taxon>Eukaryota</taxon>
        <taxon>Metazoa</taxon>
        <taxon>Spiralia</taxon>
        <taxon>Lophotrochozoa</taxon>
        <taxon>Mollusca</taxon>
        <taxon>Gastropoda</taxon>
        <taxon>Heterobranchia</taxon>
        <taxon>Euthyneura</taxon>
        <taxon>Panpulmonata</taxon>
        <taxon>Sacoglossa</taxon>
        <taxon>Placobranchoidea</taxon>
        <taxon>Plakobranchidae</taxon>
        <taxon>Plakobranchus</taxon>
    </lineage>
</organism>
<dbReference type="InterPro" id="IPR017850">
    <property type="entry name" value="Alkaline_phosphatase_core_sf"/>
</dbReference>
<dbReference type="Gene3D" id="3.40.720.10">
    <property type="entry name" value="Alkaline Phosphatase, subunit A"/>
    <property type="match status" value="1"/>
</dbReference>
<dbReference type="InterPro" id="IPR032506">
    <property type="entry name" value="SGSH_C"/>
</dbReference>
<evidence type="ECO:0000256" key="2">
    <source>
        <dbReference type="ARBA" id="ARBA00008779"/>
    </source>
</evidence>
<dbReference type="GO" id="GO:0030200">
    <property type="term" value="P:heparan sulfate proteoglycan catabolic process"/>
    <property type="evidence" value="ECO:0007669"/>
    <property type="project" value="TreeGrafter"/>
</dbReference>
<protein>
    <submittedName>
        <fullName evidence="5">N-sulfoglucosamine sulfohydrolase</fullName>
    </submittedName>
</protein>
<comment type="cofactor">
    <cofactor evidence="1">
        <name>Ca(2+)</name>
        <dbReference type="ChEBI" id="CHEBI:29108"/>
    </cofactor>
</comment>
<dbReference type="PANTHER" id="PTHR43108">
    <property type="entry name" value="N-ACETYLGLUCOSAMINE-6-SULFATASE FAMILY MEMBER"/>
    <property type="match status" value="1"/>
</dbReference>
<evidence type="ECO:0000259" key="3">
    <source>
        <dbReference type="Pfam" id="PF00884"/>
    </source>
</evidence>
<evidence type="ECO:0000259" key="4">
    <source>
        <dbReference type="Pfam" id="PF16347"/>
    </source>
</evidence>
<name>A0AAV4AP76_9GAST</name>
<comment type="caution">
    <text evidence="5">The sequence shown here is derived from an EMBL/GenBank/DDBJ whole genome shotgun (WGS) entry which is preliminary data.</text>
</comment>